<accession>A0A2T0V4E5</accession>
<dbReference type="AlphaFoldDB" id="A0A2T0V4E5"/>
<keyword evidence="2" id="KW-1133">Transmembrane helix</keyword>
<keyword evidence="2" id="KW-0812">Transmembrane</keyword>
<keyword evidence="4" id="KW-1185">Reference proteome</keyword>
<gene>
    <name evidence="3" type="ORF">B0I08_11174</name>
</gene>
<dbReference type="OrthoDB" id="5122659at2"/>
<feature type="transmembrane region" description="Helical" evidence="2">
    <location>
        <begin position="28"/>
        <end position="52"/>
    </location>
</feature>
<evidence type="ECO:0000313" key="3">
    <source>
        <dbReference type="EMBL" id="PRY65056.1"/>
    </source>
</evidence>
<evidence type="ECO:0000256" key="1">
    <source>
        <dbReference type="SAM" id="MobiDB-lite"/>
    </source>
</evidence>
<evidence type="ECO:0000313" key="4">
    <source>
        <dbReference type="Proteomes" id="UP000237983"/>
    </source>
</evidence>
<feature type="region of interest" description="Disordered" evidence="1">
    <location>
        <begin position="1"/>
        <end position="20"/>
    </location>
</feature>
<name>A0A2T0V4E5_9MICO</name>
<keyword evidence="2" id="KW-0472">Membrane</keyword>
<evidence type="ECO:0000256" key="2">
    <source>
        <dbReference type="SAM" id="Phobius"/>
    </source>
</evidence>
<comment type="caution">
    <text evidence="3">The sequence shown here is derived from an EMBL/GenBank/DDBJ whole genome shotgun (WGS) entry which is preliminary data.</text>
</comment>
<proteinExistence type="predicted"/>
<dbReference type="Proteomes" id="UP000237983">
    <property type="component" value="Unassembled WGS sequence"/>
</dbReference>
<organism evidence="3 4">
    <name type="scientific">Glaciihabitans tibetensis</name>
    <dbReference type="NCBI Taxonomy" id="1266600"/>
    <lineage>
        <taxon>Bacteria</taxon>
        <taxon>Bacillati</taxon>
        <taxon>Actinomycetota</taxon>
        <taxon>Actinomycetes</taxon>
        <taxon>Micrococcales</taxon>
        <taxon>Microbacteriaceae</taxon>
        <taxon>Glaciihabitans</taxon>
    </lineage>
</organism>
<dbReference type="RefSeq" id="WP_106214902.1">
    <property type="nucleotide sequence ID" value="NZ_PVTL01000011.1"/>
</dbReference>
<dbReference type="EMBL" id="PVTL01000011">
    <property type="protein sequence ID" value="PRY65056.1"/>
    <property type="molecule type" value="Genomic_DNA"/>
</dbReference>
<reference evidence="3 4" key="1">
    <citation type="submission" date="2018-03" db="EMBL/GenBank/DDBJ databases">
        <title>Genomic Encyclopedia of Type Strains, Phase III (KMG-III): the genomes of soil and plant-associated and newly described type strains.</title>
        <authorList>
            <person name="Whitman W."/>
        </authorList>
    </citation>
    <scope>NUCLEOTIDE SEQUENCE [LARGE SCALE GENOMIC DNA]</scope>
    <source>
        <strain evidence="3 4">CGMCC 1.12484</strain>
    </source>
</reference>
<protein>
    <submittedName>
        <fullName evidence="3">Uncharacterized protein</fullName>
    </submittedName>
</protein>
<sequence>MTFQDDEPELAGYEPTDGRTRRGHRNPWLLRVVVLLGLVGLVLPGILTTMAVGNTTAQRACEIWVAYMAPDSPSSQARFEVFGPGTIGWECYTEGTFGGDAHVASLGLIPGTPNIPRVGIDDGVSES</sequence>